<keyword evidence="2" id="KW-1185">Reference proteome</keyword>
<proteinExistence type="predicted"/>
<comment type="caution">
    <text evidence="1">The sequence shown here is derived from an EMBL/GenBank/DDBJ whole genome shotgun (WGS) entry which is preliminary data.</text>
</comment>
<reference evidence="2" key="1">
    <citation type="submission" date="2023-07" db="EMBL/GenBank/DDBJ databases">
        <title>Defluviimonas sediminis sp. nov., isolated from mangrove sediment.</title>
        <authorList>
            <person name="Liu L."/>
            <person name="Li J."/>
            <person name="Huang Y."/>
            <person name="Pan J."/>
            <person name="Li M."/>
        </authorList>
    </citation>
    <scope>NUCLEOTIDE SEQUENCE [LARGE SCALE GENOMIC DNA]</scope>
    <source>
        <strain evidence="2">FT324</strain>
    </source>
</reference>
<accession>A0ABT2NGK2</accession>
<evidence type="ECO:0000313" key="2">
    <source>
        <dbReference type="Proteomes" id="UP001205601"/>
    </source>
</evidence>
<dbReference type="RefSeq" id="WP_261493499.1">
    <property type="nucleotide sequence ID" value="NZ_JAOCQF010000001.1"/>
</dbReference>
<protein>
    <submittedName>
        <fullName evidence="1">Uncharacterized protein</fullName>
    </submittedName>
</protein>
<gene>
    <name evidence="1" type="ORF">N5I32_00835</name>
</gene>
<sequence length="42" mass="4367">MTFVAILAALSLFATGLVLTSRSGVVPCSPRRRGAGRRDCGC</sequence>
<evidence type="ECO:0000313" key="1">
    <source>
        <dbReference type="EMBL" id="MCT8328053.1"/>
    </source>
</evidence>
<name>A0ABT2NGK2_9RHOB</name>
<dbReference type="Proteomes" id="UP001205601">
    <property type="component" value="Unassembled WGS sequence"/>
</dbReference>
<organism evidence="1 2">
    <name type="scientific">Albidovulum sediminis</name>
    <dbReference type="NCBI Taxonomy" id="3066345"/>
    <lineage>
        <taxon>Bacteria</taxon>
        <taxon>Pseudomonadati</taxon>
        <taxon>Pseudomonadota</taxon>
        <taxon>Alphaproteobacteria</taxon>
        <taxon>Rhodobacterales</taxon>
        <taxon>Paracoccaceae</taxon>
        <taxon>Albidovulum</taxon>
    </lineage>
</organism>
<dbReference type="EMBL" id="JAOCQF010000001">
    <property type="protein sequence ID" value="MCT8328053.1"/>
    <property type="molecule type" value="Genomic_DNA"/>
</dbReference>